<accession>A0A7X5R3D5</accession>
<dbReference type="InterPro" id="IPR014721">
    <property type="entry name" value="Ribsml_uS5_D2-typ_fold_subgr"/>
</dbReference>
<evidence type="ECO:0000313" key="6">
    <source>
        <dbReference type="EMBL" id="NIH54647.1"/>
    </source>
</evidence>
<protein>
    <submittedName>
        <fullName evidence="6">Ribonuclease P protein component</fullName>
    </submittedName>
</protein>
<name>A0A7X5R3D5_9MICO</name>
<dbReference type="GO" id="GO:0004526">
    <property type="term" value="F:ribonuclease P activity"/>
    <property type="evidence" value="ECO:0007669"/>
    <property type="project" value="InterPro"/>
</dbReference>
<gene>
    <name evidence="6" type="ORF">FHX76_002543</name>
</gene>
<keyword evidence="4" id="KW-0378">Hydrolase</keyword>
<evidence type="ECO:0000256" key="1">
    <source>
        <dbReference type="ARBA" id="ARBA00022694"/>
    </source>
</evidence>
<sequence length="69" mass="7744">MAHTRNLVRRRLKAITAEFLADGLTSVDVVYRAHPSSANASYAELRDDLRRGYSRIQQLSEAKLEAVGQ</sequence>
<dbReference type="InterPro" id="IPR020568">
    <property type="entry name" value="Ribosomal_Su5_D2-typ_SF"/>
</dbReference>
<evidence type="ECO:0000256" key="2">
    <source>
        <dbReference type="ARBA" id="ARBA00022722"/>
    </source>
</evidence>
<comment type="caution">
    <text evidence="6">The sequence shown here is derived from an EMBL/GenBank/DDBJ whole genome shotgun (WGS) entry which is preliminary data.</text>
</comment>
<dbReference type="SUPFAM" id="SSF54211">
    <property type="entry name" value="Ribosomal protein S5 domain 2-like"/>
    <property type="match status" value="1"/>
</dbReference>
<evidence type="ECO:0000256" key="3">
    <source>
        <dbReference type="ARBA" id="ARBA00022759"/>
    </source>
</evidence>
<dbReference type="AlphaFoldDB" id="A0A7X5R3D5"/>
<keyword evidence="7" id="KW-1185">Reference proteome</keyword>
<keyword evidence="2" id="KW-0540">Nuclease</keyword>
<dbReference type="InterPro" id="IPR000100">
    <property type="entry name" value="RNase_P"/>
</dbReference>
<keyword evidence="1" id="KW-0819">tRNA processing</keyword>
<evidence type="ECO:0000256" key="4">
    <source>
        <dbReference type="ARBA" id="ARBA00022801"/>
    </source>
</evidence>
<dbReference type="Proteomes" id="UP000541033">
    <property type="component" value="Unassembled WGS sequence"/>
</dbReference>
<evidence type="ECO:0000313" key="7">
    <source>
        <dbReference type="Proteomes" id="UP000541033"/>
    </source>
</evidence>
<dbReference type="GO" id="GO:0008033">
    <property type="term" value="P:tRNA processing"/>
    <property type="evidence" value="ECO:0007669"/>
    <property type="project" value="UniProtKB-KW"/>
</dbReference>
<keyword evidence="5" id="KW-0694">RNA-binding</keyword>
<evidence type="ECO:0000256" key="5">
    <source>
        <dbReference type="ARBA" id="ARBA00022884"/>
    </source>
</evidence>
<keyword evidence="3" id="KW-0255">Endonuclease</keyword>
<dbReference type="Gene3D" id="3.30.230.10">
    <property type="match status" value="1"/>
</dbReference>
<dbReference type="EMBL" id="JAAMOX010000002">
    <property type="protein sequence ID" value="NIH54647.1"/>
    <property type="molecule type" value="Genomic_DNA"/>
</dbReference>
<reference evidence="6 7" key="1">
    <citation type="submission" date="2020-02" db="EMBL/GenBank/DDBJ databases">
        <title>Sequencing the genomes of 1000 actinobacteria strains.</title>
        <authorList>
            <person name="Klenk H.-P."/>
        </authorList>
    </citation>
    <scope>NUCLEOTIDE SEQUENCE [LARGE SCALE GENOMIC DNA]</scope>
    <source>
        <strain evidence="6 7">DSM 27960</strain>
    </source>
</reference>
<proteinExistence type="predicted"/>
<dbReference type="GO" id="GO:0000049">
    <property type="term" value="F:tRNA binding"/>
    <property type="evidence" value="ECO:0007669"/>
    <property type="project" value="InterPro"/>
</dbReference>
<dbReference type="Pfam" id="PF00825">
    <property type="entry name" value="Ribonuclease_P"/>
    <property type="match status" value="1"/>
</dbReference>
<organism evidence="6 7">
    <name type="scientific">Lysinibacter cavernae</name>
    <dbReference type="NCBI Taxonomy" id="1640652"/>
    <lineage>
        <taxon>Bacteria</taxon>
        <taxon>Bacillati</taxon>
        <taxon>Actinomycetota</taxon>
        <taxon>Actinomycetes</taxon>
        <taxon>Micrococcales</taxon>
        <taxon>Microbacteriaceae</taxon>
        <taxon>Lysinibacter</taxon>
    </lineage>
</organism>